<dbReference type="Pfam" id="PF07303">
    <property type="entry name" value="Occludin_ELL"/>
    <property type="match status" value="1"/>
</dbReference>
<dbReference type="PROSITE" id="PS51980">
    <property type="entry name" value="OCEL"/>
    <property type="match status" value="1"/>
</dbReference>
<dbReference type="InterPro" id="IPR031176">
    <property type="entry name" value="ELL/occludin"/>
</dbReference>
<evidence type="ECO:0000256" key="1">
    <source>
        <dbReference type="ARBA" id="ARBA00009171"/>
    </source>
</evidence>
<feature type="non-terminal residue" evidence="5">
    <location>
        <position position="1"/>
    </location>
</feature>
<dbReference type="GO" id="GO:0000987">
    <property type="term" value="F:cis-regulatory region sequence-specific DNA binding"/>
    <property type="evidence" value="ECO:0007669"/>
    <property type="project" value="TreeGrafter"/>
</dbReference>
<gene>
    <name evidence="5" type="ORF">g.32667</name>
</gene>
<accession>A0A1B6KAT6</accession>
<dbReference type="PANTHER" id="PTHR23288">
    <property type="entry name" value="OCCLUDIN AND RNA POLYMERASE II ELONGATION FACTOR ELL"/>
    <property type="match status" value="1"/>
</dbReference>
<evidence type="ECO:0000313" key="5">
    <source>
        <dbReference type="EMBL" id="JAT08304.1"/>
    </source>
</evidence>
<dbReference type="PANTHER" id="PTHR23288:SF17">
    <property type="entry name" value="RNA POLYMERASE II ELONGATION FACTOR ELL"/>
    <property type="match status" value="1"/>
</dbReference>
<name>A0A1B6KAT6_9HEMI</name>
<feature type="compositionally biased region" description="Polar residues" evidence="3">
    <location>
        <begin position="34"/>
        <end position="43"/>
    </location>
</feature>
<dbReference type="InterPro" id="IPR010844">
    <property type="entry name" value="Occludin_ELL"/>
</dbReference>
<dbReference type="Gene3D" id="6.10.140.340">
    <property type="match status" value="1"/>
</dbReference>
<dbReference type="EMBL" id="GEBQ01031673">
    <property type="protein sequence ID" value="JAT08304.1"/>
    <property type="molecule type" value="Transcribed_RNA"/>
</dbReference>
<feature type="compositionally biased region" description="Pro residues" evidence="3">
    <location>
        <begin position="55"/>
        <end position="66"/>
    </location>
</feature>
<sequence length="201" mass="23774">LWAIRWRLVGKPEEVFRRNESPVSAKPSLPVNRYVTNVSSTGYPPTLQRHEDPPPPRQPPPVPPQPDSTTSPDKERERRPPQAPNTPLYKYMIDYPPIKTAEQRRRYKEDFNSNYDEYRKLHTIVAKVSGKFAQLEQRLLSEQKDSEGWKKIKNQILQEYQESKKDKQHHDARKRFQYLHDKLSHIKKLVLDYDAAHTHTT</sequence>
<feature type="domain" description="OCEL" evidence="4">
    <location>
        <begin position="89"/>
        <end position="198"/>
    </location>
</feature>
<dbReference type="GO" id="GO:0032968">
    <property type="term" value="P:positive regulation of transcription elongation by RNA polymerase II"/>
    <property type="evidence" value="ECO:0007669"/>
    <property type="project" value="TreeGrafter"/>
</dbReference>
<protein>
    <recommendedName>
        <fullName evidence="4">OCEL domain-containing protein</fullName>
    </recommendedName>
</protein>
<feature type="region of interest" description="Disordered" evidence="3">
    <location>
        <begin position="18"/>
        <end position="89"/>
    </location>
</feature>
<comment type="similarity">
    <text evidence="1 2">Belongs to the ELL/occludin family.</text>
</comment>
<evidence type="ECO:0000256" key="3">
    <source>
        <dbReference type="SAM" id="MobiDB-lite"/>
    </source>
</evidence>
<organism evidence="5">
    <name type="scientific">Graphocephala atropunctata</name>
    <dbReference type="NCBI Taxonomy" id="36148"/>
    <lineage>
        <taxon>Eukaryota</taxon>
        <taxon>Metazoa</taxon>
        <taxon>Ecdysozoa</taxon>
        <taxon>Arthropoda</taxon>
        <taxon>Hexapoda</taxon>
        <taxon>Insecta</taxon>
        <taxon>Pterygota</taxon>
        <taxon>Neoptera</taxon>
        <taxon>Paraneoptera</taxon>
        <taxon>Hemiptera</taxon>
        <taxon>Auchenorrhyncha</taxon>
        <taxon>Membracoidea</taxon>
        <taxon>Cicadellidae</taxon>
        <taxon>Cicadellinae</taxon>
        <taxon>Cicadellini</taxon>
        <taxon>Graphocephala</taxon>
    </lineage>
</organism>
<dbReference type="AlphaFoldDB" id="A0A1B6KAT6"/>
<evidence type="ECO:0000259" key="4">
    <source>
        <dbReference type="PROSITE" id="PS51980"/>
    </source>
</evidence>
<dbReference type="GO" id="GO:0008023">
    <property type="term" value="C:transcription elongation factor complex"/>
    <property type="evidence" value="ECO:0007669"/>
    <property type="project" value="TreeGrafter"/>
</dbReference>
<dbReference type="GO" id="GO:0042795">
    <property type="term" value="P:snRNA transcription by RNA polymerase II"/>
    <property type="evidence" value="ECO:0007669"/>
    <property type="project" value="TreeGrafter"/>
</dbReference>
<reference evidence="5" key="1">
    <citation type="submission" date="2015-11" db="EMBL/GenBank/DDBJ databases">
        <title>De novo transcriptome assembly of four potential Pierce s Disease insect vectors from Arizona vineyards.</title>
        <authorList>
            <person name="Tassone E.E."/>
        </authorList>
    </citation>
    <scope>NUCLEOTIDE SEQUENCE</scope>
</reference>
<proteinExistence type="inferred from homology"/>
<dbReference type="SUPFAM" id="SSF144292">
    <property type="entry name" value="occludin/ELL-like"/>
    <property type="match status" value="1"/>
</dbReference>
<evidence type="ECO:0000256" key="2">
    <source>
        <dbReference type="PROSITE-ProRule" id="PRU01324"/>
    </source>
</evidence>